<keyword evidence="2" id="KW-1003">Cell membrane</keyword>
<keyword evidence="9" id="KW-1185">Reference proteome</keyword>
<evidence type="ECO:0000256" key="5">
    <source>
        <dbReference type="ARBA" id="ARBA00023136"/>
    </source>
</evidence>
<feature type="transmembrane region" description="Helical" evidence="6">
    <location>
        <begin position="109"/>
        <end position="134"/>
    </location>
</feature>
<evidence type="ECO:0000259" key="7">
    <source>
        <dbReference type="Pfam" id="PF00482"/>
    </source>
</evidence>
<evidence type="ECO:0000256" key="2">
    <source>
        <dbReference type="ARBA" id="ARBA00022475"/>
    </source>
</evidence>
<dbReference type="GO" id="GO:0005886">
    <property type="term" value="C:plasma membrane"/>
    <property type="evidence" value="ECO:0007669"/>
    <property type="project" value="UniProtKB-SubCell"/>
</dbReference>
<proteinExistence type="predicted"/>
<dbReference type="Proteomes" id="UP000316304">
    <property type="component" value="Unassembled WGS sequence"/>
</dbReference>
<evidence type="ECO:0000256" key="3">
    <source>
        <dbReference type="ARBA" id="ARBA00022692"/>
    </source>
</evidence>
<keyword evidence="3 6" id="KW-0812">Transmembrane</keyword>
<evidence type="ECO:0000313" key="9">
    <source>
        <dbReference type="Proteomes" id="UP000316304"/>
    </source>
</evidence>
<evidence type="ECO:0000256" key="6">
    <source>
        <dbReference type="SAM" id="Phobius"/>
    </source>
</evidence>
<feature type="transmembrane region" description="Helical" evidence="6">
    <location>
        <begin position="310"/>
        <end position="335"/>
    </location>
</feature>
<keyword evidence="5 6" id="KW-0472">Membrane</keyword>
<organism evidence="8 9">
    <name type="scientific">Novipirellula galeiformis</name>
    <dbReference type="NCBI Taxonomy" id="2528004"/>
    <lineage>
        <taxon>Bacteria</taxon>
        <taxon>Pseudomonadati</taxon>
        <taxon>Planctomycetota</taxon>
        <taxon>Planctomycetia</taxon>
        <taxon>Pirellulales</taxon>
        <taxon>Pirellulaceae</taxon>
        <taxon>Novipirellula</taxon>
    </lineage>
</organism>
<protein>
    <submittedName>
        <fullName evidence="8">Putative type II secretion system protein F</fullName>
    </submittedName>
</protein>
<dbReference type="EMBL" id="SJPT01000002">
    <property type="protein sequence ID" value="TWU24932.1"/>
    <property type="molecule type" value="Genomic_DNA"/>
</dbReference>
<accession>A0A5C6CKI9</accession>
<feature type="domain" description="Type II secretion system protein GspF" evidence="7">
    <location>
        <begin position="212"/>
        <end position="333"/>
    </location>
</feature>
<comment type="subcellular location">
    <subcellularLocation>
        <location evidence="1">Cell membrane</location>
        <topology evidence="1">Multi-pass membrane protein</topology>
    </subcellularLocation>
</comment>
<dbReference type="InterPro" id="IPR003004">
    <property type="entry name" value="GspF/PilC"/>
</dbReference>
<evidence type="ECO:0000256" key="1">
    <source>
        <dbReference type="ARBA" id="ARBA00004651"/>
    </source>
</evidence>
<keyword evidence="4 6" id="KW-1133">Transmembrane helix</keyword>
<evidence type="ECO:0000256" key="4">
    <source>
        <dbReference type="ARBA" id="ARBA00022989"/>
    </source>
</evidence>
<dbReference type="InterPro" id="IPR018076">
    <property type="entry name" value="T2SS_GspF_dom"/>
</dbReference>
<dbReference type="AlphaFoldDB" id="A0A5C6CKI9"/>
<name>A0A5C6CKI9_9BACT</name>
<dbReference type="PANTHER" id="PTHR30012:SF0">
    <property type="entry name" value="TYPE II SECRETION SYSTEM PROTEIN F-RELATED"/>
    <property type="match status" value="1"/>
</dbReference>
<dbReference type="Pfam" id="PF00482">
    <property type="entry name" value="T2SSF"/>
    <property type="match status" value="1"/>
</dbReference>
<reference evidence="8 9" key="1">
    <citation type="submission" date="2019-02" db="EMBL/GenBank/DDBJ databases">
        <title>Deep-cultivation of Planctomycetes and their phenomic and genomic characterization uncovers novel biology.</title>
        <authorList>
            <person name="Wiegand S."/>
            <person name="Jogler M."/>
            <person name="Boedeker C."/>
            <person name="Pinto D."/>
            <person name="Vollmers J."/>
            <person name="Rivas-Marin E."/>
            <person name="Kohn T."/>
            <person name="Peeters S.H."/>
            <person name="Heuer A."/>
            <person name="Rast P."/>
            <person name="Oberbeckmann S."/>
            <person name="Bunk B."/>
            <person name="Jeske O."/>
            <person name="Meyerdierks A."/>
            <person name="Storesund J.E."/>
            <person name="Kallscheuer N."/>
            <person name="Luecker S."/>
            <person name="Lage O.M."/>
            <person name="Pohl T."/>
            <person name="Merkel B.J."/>
            <person name="Hornburger P."/>
            <person name="Mueller R.-W."/>
            <person name="Bruemmer F."/>
            <person name="Labrenz M."/>
            <person name="Spormann A.M."/>
            <person name="Op Den Camp H."/>
            <person name="Overmann J."/>
            <person name="Amann R."/>
            <person name="Jetten M.S.M."/>
            <person name="Mascher T."/>
            <person name="Medema M.H."/>
            <person name="Devos D.P."/>
            <person name="Kaster A.-K."/>
            <person name="Ovreas L."/>
            <person name="Rohde M."/>
            <person name="Galperin M.Y."/>
            <person name="Jogler C."/>
        </authorList>
    </citation>
    <scope>NUCLEOTIDE SEQUENCE [LARGE SCALE GENOMIC DNA]</scope>
    <source>
        <strain evidence="8 9">Pla52o</strain>
    </source>
</reference>
<evidence type="ECO:0000313" key="8">
    <source>
        <dbReference type="EMBL" id="TWU24932.1"/>
    </source>
</evidence>
<dbReference type="PANTHER" id="PTHR30012">
    <property type="entry name" value="GENERAL SECRETION PATHWAY PROTEIN"/>
    <property type="match status" value="1"/>
</dbReference>
<comment type="caution">
    <text evidence="8">The sequence shown here is derived from an EMBL/GenBank/DDBJ whole genome shotgun (WGS) entry which is preliminary data.</text>
</comment>
<sequence length="342" mass="37457">MMQRVPTSDSAILKHVERMLAHRSEWMPALTALAEEMPPGRSRRELSSLLQQLKRDPSACDLMADPVTAVWITYLGAATDSHPSAAKLADAIGYTNAESDARLQRRNAWFYPLVAIVIATIVLAFISLTVVPVFHRMFEEFGITLPASTRLLVGLSDTLTTNPMGCLLATVTATITLFGLYWGWTRYSLTTRIFGRMAAGNSASVGVMAKLTAQMAELLDMGASVPEALWFAGRGCGDRHFREVAMWLAQHAAETSTPLDHSSYAVQLPGNVIYALSAGSHGQPNTTLLRELSAMYRERVRQRTNWTSGIFSQFAIIGVALVVAFVMFALFMPLIQLVTGLS</sequence>
<feature type="transmembrane region" description="Helical" evidence="6">
    <location>
        <begin position="162"/>
        <end position="184"/>
    </location>
</feature>
<gene>
    <name evidence="8" type="primary">gspF_1</name>
    <name evidence="8" type="ORF">Pla52o_12290</name>
</gene>
<dbReference type="PRINTS" id="PR00812">
    <property type="entry name" value="BCTERIALGSPF"/>
</dbReference>